<dbReference type="InterPro" id="IPR001461">
    <property type="entry name" value="Aspartic_peptidase_A1"/>
</dbReference>
<comment type="similarity">
    <text evidence="1 5">Belongs to the peptidase A1 family.</text>
</comment>
<dbReference type="CDD" id="cd05471">
    <property type="entry name" value="pepsin_like"/>
    <property type="match status" value="1"/>
</dbReference>
<dbReference type="PANTHER" id="PTHR47966">
    <property type="entry name" value="BETA-SITE APP-CLEAVING ENZYME, ISOFORM A-RELATED"/>
    <property type="match status" value="1"/>
</dbReference>
<evidence type="ECO:0000256" key="3">
    <source>
        <dbReference type="ARBA" id="ARBA00022750"/>
    </source>
</evidence>
<dbReference type="Pfam" id="PF00026">
    <property type="entry name" value="Asp"/>
    <property type="match status" value="2"/>
</dbReference>
<reference evidence="7" key="1">
    <citation type="submission" date="2023-10" db="EMBL/GenBank/DDBJ databases">
        <authorList>
            <person name="Chen Y."/>
            <person name="Shah S."/>
            <person name="Dougan E. K."/>
            <person name="Thang M."/>
            <person name="Chan C."/>
        </authorList>
    </citation>
    <scope>NUCLEOTIDE SEQUENCE [LARGE SCALE GENOMIC DNA]</scope>
</reference>
<evidence type="ECO:0000313" key="8">
    <source>
        <dbReference type="Proteomes" id="UP001189429"/>
    </source>
</evidence>
<feature type="domain" description="Peptidase A1" evidence="6">
    <location>
        <begin position="92"/>
        <end position="482"/>
    </location>
</feature>
<evidence type="ECO:0000313" key="7">
    <source>
        <dbReference type="EMBL" id="CAK0900900.1"/>
    </source>
</evidence>
<dbReference type="EMBL" id="CAUYUJ010020849">
    <property type="protein sequence ID" value="CAK0900900.1"/>
    <property type="molecule type" value="Genomic_DNA"/>
</dbReference>
<proteinExistence type="inferred from homology"/>
<keyword evidence="4 5" id="KW-0378">Hydrolase</keyword>
<keyword evidence="3 5" id="KW-0064">Aspartyl protease</keyword>
<dbReference type="PROSITE" id="PS51767">
    <property type="entry name" value="PEPTIDASE_A1"/>
    <property type="match status" value="1"/>
</dbReference>
<name>A0ABN9XQM1_9DINO</name>
<evidence type="ECO:0000256" key="5">
    <source>
        <dbReference type="RuleBase" id="RU000454"/>
    </source>
</evidence>
<dbReference type="InterPro" id="IPR034164">
    <property type="entry name" value="Pepsin-like_dom"/>
</dbReference>
<gene>
    <name evidence="7" type="ORF">PCOR1329_LOCUS78044</name>
</gene>
<keyword evidence="8" id="KW-1185">Reference proteome</keyword>
<keyword evidence="2 5" id="KW-0645">Protease</keyword>
<evidence type="ECO:0000256" key="1">
    <source>
        <dbReference type="ARBA" id="ARBA00007447"/>
    </source>
</evidence>
<dbReference type="PROSITE" id="PS00141">
    <property type="entry name" value="ASP_PROTEASE"/>
    <property type="match status" value="1"/>
</dbReference>
<dbReference type="Gene3D" id="2.40.70.10">
    <property type="entry name" value="Acid Proteases"/>
    <property type="match status" value="2"/>
</dbReference>
<protein>
    <recommendedName>
        <fullName evidence="6">Peptidase A1 domain-containing protein</fullName>
    </recommendedName>
</protein>
<dbReference type="PANTHER" id="PTHR47966:SF51">
    <property type="entry name" value="BETA-SITE APP-CLEAVING ENZYME, ISOFORM A-RELATED"/>
    <property type="match status" value="1"/>
</dbReference>
<dbReference type="InterPro" id="IPR021109">
    <property type="entry name" value="Peptidase_aspartic_dom_sf"/>
</dbReference>
<dbReference type="InterPro" id="IPR001969">
    <property type="entry name" value="Aspartic_peptidase_AS"/>
</dbReference>
<dbReference type="Proteomes" id="UP001189429">
    <property type="component" value="Unassembled WGS sequence"/>
</dbReference>
<organism evidence="7 8">
    <name type="scientific">Prorocentrum cordatum</name>
    <dbReference type="NCBI Taxonomy" id="2364126"/>
    <lineage>
        <taxon>Eukaryota</taxon>
        <taxon>Sar</taxon>
        <taxon>Alveolata</taxon>
        <taxon>Dinophyceae</taxon>
        <taxon>Prorocentrales</taxon>
        <taxon>Prorocentraceae</taxon>
        <taxon>Prorocentrum</taxon>
    </lineage>
</organism>
<evidence type="ECO:0000259" key="6">
    <source>
        <dbReference type="PROSITE" id="PS51767"/>
    </source>
</evidence>
<accession>A0ABN9XQM1</accession>
<dbReference type="SUPFAM" id="SSF50630">
    <property type="entry name" value="Acid proteases"/>
    <property type="match status" value="1"/>
</dbReference>
<sequence>MTRIDTDVSAFLVLFFPLAWATVRRVRRPLPDRPARRSLSAPAALAAAALGLLASPASALSVAATRLGEPENRTEERRPYWHRLRNLKDVQYLGSIKVGGQVVTGLFDTGSFELLVFGEDCVSCGQAVAYHRSISTSYAAGRGSESHSFGSGTCYSNDGYERLEIGPLAADHAPFWEVVRAEMPVLEAATFQSIIGIGPPGEPAASAKFVLEKIRKQEEQYRRDSGVVPPELLEQEREFEEKVRTDSSKLSLVESLGVSRFSHCLGRTAGSPGWLVFDDLDPRTRPESFASLQVAGKLTWSVQVTGMFLRNNFDNTRIPLGCQPSCGAIVDTGTSLFSLPTHVYKKIFESIKSMDGDCGDLRMFPDLVVQVNGQDLPFPAESYIGKVDGSVPDPMKDLVHANQDVAFGSIPGGGAAPLFRLEAASDEVSVNTTTDDRQKCQLLLMDMGEEITQLGPLAILGMPFFREYYTTFDIGAPRVDNACCCNATFVDNLLTIAETPENAITIMARCEEEPRKRWCLNIGADTKEFMTCRAYPHAINLPPAWTRHSVLKCLGHRIDDDGGLRTCFQKSAAAMAKSFYANLTAGLLRAPISAKYRVMNTCVRSVGSFCWSRWPYVKTYAAKLDRLQRTFFTSLMQVKRKRLVSAMGGYNNDGAPV</sequence>
<evidence type="ECO:0000256" key="2">
    <source>
        <dbReference type="ARBA" id="ARBA00022670"/>
    </source>
</evidence>
<dbReference type="InterPro" id="IPR033121">
    <property type="entry name" value="PEPTIDASE_A1"/>
</dbReference>
<dbReference type="PRINTS" id="PR00792">
    <property type="entry name" value="PEPSIN"/>
</dbReference>
<evidence type="ECO:0000256" key="4">
    <source>
        <dbReference type="ARBA" id="ARBA00022801"/>
    </source>
</evidence>
<comment type="caution">
    <text evidence="7">The sequence shown here is derived from an EMBL/GenBank/DDBJ whole genome shotgun (WGS) entry which is preliminary data.</text>
</comment>